<evidence type="ECO:0000313" key="1">
    <source>
        <dbReference type="EMBL" id="AKG46659.1"/>
    </source>
</evidence>
<proteinExistence type="predicted"/>
<keyword evidence="2" id="KW-1185">Reference proteome</keyword>
<accession>A0A0F7G1I6</accession>
<protein>
    <submittedName>
        <fullName evidence="1">Uncharacterized protein</fullName>
    </submittedName>
</protein>
<evidence type="ECO:0000313" key="2">
    <source>
        <dbReference type="Proteomes" id="UP000034034"/>
    </source>
</evidence>
<dbReference type="HOGENOM" id="CLU_3318028_0_0_11"/>
<name>A0A0F7G1I6_9ACTN</name>
<gene>
    <name evidence="1" type="ORF">SXIM_52750</name>
</gene>
<dbReference type="KEGG" id="sxi:SXIM_52750"/>
<dbReference type="EMBL" id="CP009922">
    <property type="protein sequence ID" value="AKG46659.1"/>
    <property type="molecule type" value="Genomic_DNA"/>
</dbReference>
<dbReference type="Proteomes" id="UP000034034">
    <property type="component" value="Chromosome"/>
</dbReference>
<dbReference type="STRING" id="408015.SXIM_52750"/>
<dbReference type="PATRIC" id="fig|408015.6.peg.5339"/>
<reference evidence="1" key="1">
    <citation type="submission" date="2019-08" db="EMBL/GenBank/DDBJ databases">
        <title>Complete genome sequence of a mangrove-derived Streptomyces xiamenensis.</title>
        <authorList>
            <person name="Xu J."/>
        </authorList>
    </citation>
    <scope>NUCLEOTIDE SEQUENCE</scope>
    <source>
        <strain evidence="1">318</strain>
    </source>
</reference>
<organism evidence="1 2">
    <name type="scientific">Streptomyces xiamenensis</name>
    <dbReference type="NCBI Taxonomy" id="408015"/>
    <lineage>
        <taxon>Bacteria</taxon>
        <taxon>Bacillati</taxon>
        <taxon>Actinomycetota</taxon>
        <taxon>Actinomycetes</taxon>
        <taxon>Kitasatosporales</taxon>
        <taxon>Streptomycetaceae</taxon>
        <taxon>Streptomyces</taxon>
    </lineage>
</organism>
<sequence>MFALNHPRPAVMQKVLRAAPATVVTGTGTTGRHEERRDG</sequence>
<dbReference type="AlphaFoldDB" id="A0A0F7G1I6"/>